<dbReference type="InterPro" id="IPR003439">
    <property type="entry name" value="ABC_transporter-like_ATP-bd"/>
</dbReference>
<dbReference type="AlphaFoldDB" id="A0A2V1MZY4"/>
<accession>A0A2V1MZY4</accession>
<proteinExistence type="inferred from homology"/>
<comment type="similarity">
    <text evidence="8">Belongs to the ABC transporter superfamily. HrtA family.</text>
</comment>
<evidence type="ECO:0000256" key="5">
    <source>
        <dbReference type="ARBA" id="ARBA00022741"/>
    </source>
</evidence>
<evidence type="ECO:0000256" key="3">
    <source>
        <dbReference type="ARBA" id="ARBA00022448"/>
    </source>
</evidence>
<dbReference type="EMBL" id="QCXQ01000002">
    <property type="protein sequence ID" value="PWG00549.1"/>
    <property type="molecule type" value="Genomic_DNA"/>
</dbReference>
<evidence type="ECO:0000256" key="8">
    <source>
        <dbReference type="ARBA" id="ARBA00024359"/>
    </source>
</evidence>
<dbReference type="SMART" id="SM00382">
    <property type="entry name" value="AAA"/>
    <property type="match status" value="1"/>
</dbReference>
<dbReference type="SUPFAM" id="SSF52540">
    <property type="entry name" value="P-loop containing nucleoside triphosphate hydrolases"/>
    <property type="match status" value="1"/>
</dbReference>
<name>A0A2V1MZY4_9LACO</name>
<dbReference type="PROSITE" id="PS50893">
    <property type="entry name" value="ABC_TRANSPORTER_2"/>
    <property type="match status" value="1"/>
</dbReference>
<keyword evidence="4" id="KW-1003">Cell membrane</keyword>
<evidence type="ECO:0000313" key="12">
    <source>
        <dbReference type="EMBL" id="PWG00549.1"/>
    </source>
</evidence>
<evidence type="ECO:0000313" key="13">
    <source>
        <dbReference type="Proteomes" id="UP000245080"/>
    </source>
</evidence>
<evidence type="ECO:0000256" key="7">
    <source>
        <dbReference type="ARBA" id="ARBA00023136"/>
    </source>
</evidence>
<reference evidence="12 13" key="1">
    <citation type="journal article" date="2018" name="Int. J. Syst. Evol. Microbiol.">
        <title>Lactobacillus bambusae sp. nov., isolated from a traditional fermented Ma-bamboo shoots of Taiwan.</title>
        <authorList>
            <person name="Wang L.-T."/>
        </authorList>
    </citation>
    <scope>NUCLEOTIDE SEQUENCE [LARGE SCALE GENOMIC DNA]</scope>
    <source>
        <strain evidence="12 13">BS-W1</strain>
    </source>
</reference>
<dbReference type="PANTHER" id="PTHR24220">
    <property type="entry name" value="IMPORT ATP-BINDING PROTEIN"/>
    <property type="match status" value="1"/>
</dbReference>
<dbReference type="CDD" id="cd03255">
    <property type="entry name" value="ABC_MJ0796_LolCDE_FtsE"/>
    <property type="match status" value="1"/>
</dbReference>
<feature type="domain" description="ABC transporter" evidence="11">
    <location>
        <begin position="4"/>
        <end position="227"/>
    </location>
</feature>
<evidence type="ECO:0000256" key="4">
    <source>
        <dbReference type="ARBA" id="ARBA00022475"/>
    </source>
</evidence>
<dbReference type="GO" id="GO:0022857">
    <property type="term" value="F:transmembrane transporter activity"/>
    <property type="evidence" value="ECO:0007669"/>
    <property type="project" value="TreeGrafter"/>
</dbReference>
<dbReference type="Proteomes" id="UP000245080">
    <property type="component" value="Unassembled WGS sequence"/>
</dbReference>
<dbReference type="InterPro" id="IPR015854">
    <property type="entry name" value="ABC_transpr_LolD-like"/>
</dbReference>
<dbReference type="PROSITE" id="PS00211">
    <property type="entry name" value="ABC_TRANSPORTER_1"/>
    <property type="match status" value="1"/>
</dbReference>
<gene>
    <name evidence="12" type="ORF">DCM90_06395</name>
</gene>
<dbReference type="Pfam" id="PF00005">
    <property type="entry name" value="ABC_tran"/>
    <property type="match status" value="1"/>
</dbReference>
<dbReference type="InterPro" id="IPR017911">
    <property type="entry name" value="MacB-like_ATP-bd"/>
</dbReference>
<dbReference type="GO" id="GO:0016887">
    <property type="term" value="F:ATP hydrolysis activity"/>
    <property type="evidence" value="ECO:0007669"/>
    <property type="project" value="InterPro"/>
</dbReference>
<evidence type="ECO:0000256" key="1">
    <source>
        <dbReference type="ARBA" id="ARBA00004202"/>
    </source>
</evidence>
<organism evidence="12 13">
    <name type="scientific">Levilactobacillus bambusae</name>
    <dbReference type="NCBI Taxonomy" id="2024736"/>
    <lineage>
        <taxon>Bacteria</taxon>
        <taxon>Bacillati</taxon>
        <taxon>Bacillota</taxon>
        <taxon>Bacilli</taxon>
        <taxon>Lactobacillales</taxon>
        <taxon>Lactobacillaceae</taxon>
        <taxon>Levilactobacillus</taxon>
    </lineage>
</organism>
<keyword evidence="6 12" id="KW-0067">ATP-binding</keyword>
<dbReference type="InterPro" id="IPR003593">
    <property type="entry name" value="AAA+_ATPase"/>
</dbReference>
<dbReference type="RefSeq" id="WP_109250495.1">
    <property type="nucleotide sequence ID" value="NZ_QCXQ01000002.1"/>
</dbReference>
<comment type="function">
    <text evidence="10">Part of the ABC transporter complex hrt involved in hemin import. Responsible for energy coupling to the transport system.</text>
</comment>
<evidence type="ECO:0000256" key="2">
    <source>
        <dbReference type="ARBA" id="ARBA00011131"/>
    </source>
</evidence>
<evidence type="ECO:0000256" key="6">
    <source>
        <dbReference type="ARBA" id="ARBA00022840"/>
    </source>
</evidence>
<comment type="subunit">
    <text evidence="2">The complex is composed of two ATP-binding proteins (HrtA), two transmembrane proteins (HrtB) and a solute-binding protein.</text>
</comment>
<evidence type="ECO:0000256" key="10">
    <source>
        <dbReference type="ARBA" id="ARBA00024721"/>
    </source>
</evidence>
<dbReference type="PANTHER" id="PTHR24220:SF666">
    <property type="entry name" value="HEMIN IMPORT ATP-BINDING PROTEIN HRTA-RELATED"/>
    <property type="match status" value="1"/>
</dbReference>
<evidence type="ECO:0000259" key="11">
    <source>
        <dbReference type="PROSITE" id="PS50893"/>
    </source>
</evidence>
<protein>
    <recommendedName>
        <fullName evidence="9">Putative hemin import ATP-binding protein HrtA</fullName>
    </recommendedName>
</protein>
<dbReference type="Gene3D" id="3.40.50.300">
    <property type="entry name" value="P-loop containing nucleotide triphosphate hydrolases"/>
    <property type="match status" value="1"/>
</dbReference>
<keyword evidence="5" id="KW-0547">Nucleotide-binding</keyword>
<dbReference type="InterPro" id="IPR017871">
    <property type="entry name" value="ABC_transporter-like_CS"/>
</dbReference>
<dbReference type="InterPro" id="IPR027417">
    <property type="entry name" value="P-loop_NTPase"/>
</dbReference>
<keyword evidence="13" id="KW-1185">Reference proteome</keyword>
<comment type="caution">
    <text evidence="12">The sequence shown here is derived from an EMBL/GenBank/DDBJ whole genome shotgun (WGS) entry which is preliminary data.</text>
</comment>
<sequence>MSVLELKRAAKTFKSGDTETQAVQPLDLTVDAGEFIILTGPSGSGKTTLLTMMGGLLTPTSGQILLNGQDLGRMKEKQLSQVRFADYGFILQSSNLIPFLTVDEQFRLVDRLNKKSDEAYEAELLAAMGMAGEKQSKPNQLSGGQKQRVAIARALYNHPAVIFADEPTAALDSERAAQVVQTLRDQAKEHHVAVIMVTHDDDLLKAADRIYNMVDGKLKDVESLGRS</sequence>
<dbReference type="GO" id="GO:0005524">
    <property type="term" value="F:ATP binding"/>
    <property type="evidence" value="ECO:0007669"/>
    <property type="project" value="UniProtKB-KW"/>
</dbReference>
<keyword evidence="3" id="KW-0813">Transport</keyword>
<keyword evidence="7" id="KW-0472">Membrane</keyword>
<evidence type="ECO:0000256" key="9">
    <source>
        <dbReference type="ARBA" id="ARBA00024432"/>
    </source>
</evidence>
<comment type="subcellular location">
    <subcellularLocation>
        <location evidence="1">Cell membrane</location>
        <topology evidence="1">Peripheral membrane protein</topology>
    </subcellularLocation>
</comment>
<dbReference type="GO" id="GO:0005886">
    <property type="term" value="C:plasma membrane"/>
    <property type="evidence" value="ECO:0007669"/>
    <property type="project" value="UniProtKB-SubCell"/>
</dbReference>
<dbReference type="OrthoDB" id="9791546at2"/>